<dbReference type="Proteomes" id="UP000325081">
    <property type="component" value="Unassembled WGS sequence"/>
</dbReference>
<sequence>MLGYLRKGSHVRVRNLHLSKNAAVYGHGRLVDLVRAVSFLPQIFLGFFGKPIGPHAGHRQPPLIVRMLRLMLATYSPKRTRRICRDASLFSVPELGFLKAVQSIVSSFLKAGRLIGNEKEKKKSPKSMISSSKPCLCCLIPNLDSAARTGDLSPCQLCGDATSA</sequence>
<keyword evidence="1" id="KW-0689">Ribosomal protein</keyword>
<reference evidence="2" key="1">
    <citation type="journal article" date="2019" name="Curr. Biol.">
        <title>Genome Sequence of Striga asiatica Provides Insight into the Evolution of Plant Parasitism.</title>
        <authorList>
            <person name="Yoshida S."/>
            <person name="Kim S."/>
            <person name="Wafula E.K."/>
            <person name="Tanskanen J."/>
            <person name="Kim Y.M."/>
            <person name="Honaas L."/>
            <person name="Yang Z."/>
            <person name="Spallek T."/>
            <person name="Conn C.E."/>
            <person name="Ichihashi Y."/>
            <person name="Cheong K."/>
            <person name="Cui S."/>
            <person name="Der J.P."/>
            <person name="Gundlach H."/>
            <person name="Jiao Y."/>
            <person name="Hori C."/>
            <person name="Ishida J.K."/>
            <person name="Kasahara H."/>
            <person name="Kiba T."/>
            <person name="Kim M.S."/>
            <person name="Koo N."/>
            <person name="Laohavisit A."/>
            <person name="Lee Y.H."/>
            <person name="Lumba S."/>
            <person name="McCourt P."/>
            <person name="Mortimer J.C."/>
            <person name="Mutuku J.M."/>
            <person name="Nomura T."/>
            <person name="Sasaki-Sekimoto Y."/>
            <person name="Seto Y."/>
            <person name="Wang Y."/>
            <person name="Wakatake T."/>
            <person name="Sakakibara H."/>
            <person name="Demura T."/>
            <person name="Yamaguchi S."/>
            <person name="Yoneyama K."/>
            <person name="Manabe R.I."/>
            <person name="Nelson D.C."/>
            <person name="Schulman A.H."/>
            <person name="Timko M.P."/>
            <person name="dePamphilis C.W."/>
            <person name="Choi D."/>
            <person name="Shirasu K."/>
        </authorList>
    </citation>
    <scope>NUCLEOTIDE SEQUENCE [LARGE SCALE GENOMIC DNA]</scope>
    <source>
        <strain evidence="2">cv. UVA1</strain>
    </source>
</reference>
<accession>A0A5A7RJN4</accession>
<keyword evidence="2" id="KW-1185">Reference proteome</keyword>
<gene>
    <name evidence="1" type="ORF">STAS_35254</name>
</gene>
<name>A0A5A7RJN4_STRAF</name>
<evidence type="ECO:0000313" key="2">
    <source>
        <dbReference type="Proteomes" id="UP000325081"/>
    </source>
</evidence>
<dbReference type="EMBL" id="BKCP01013292">
    <property type="protein sequence ID" value="GER57443.1"/>
    <property type="molecule type" value="Genomic_DNA"/>
</dbReference>
<proteinExistence type="predicted"/>
<evidence type="ECO:0000313" key="1">
    <source>
        <dbReference type="EMBL" id="GER57443.1"/>
    </source>
</evidence>
<dbReference type="GO" id="GO:0005840">
    <property type="term" value="C:ribosome"/>
    <property type="evidence" value="ECO:0007669"/>
    <property type="project" value="UniProtKB-KW"/>
</dbReference>
<keyword evidence="1" id="KW-0687">Ribonucleoprotein</keyword>
<dbReference type="AlphaFoldDB" id="A0A5A7RJN4"/>
<protein>
    <submittedName>
        <fullName evidence="1">30S ribosomal protein S19</fullName>
    </submittedName>
</protein>
<organism evidence="1 2">
    <name type="scientific">Striga asiatica</name>
    <name type="common">Asiatic witchweed</name>
    <name type="synonym">Buchnera asiatica</name>
    <dbReference type="NCBI Taxonomy" id="4170"/>
    <lineage>
        <taxon>Eukaryota</taxon>
        <taxon>Viridiplantae</taxon>
        <taxon>Streptophyta</taxon>
        <taxon>Embryophyta</taxon>
        <taxon>Tracheophyta</taxon>
        <taxon>Spermatophyta</taxon>
        <taxon>Magnoliopsida</taxon>
        <taxon>eudicotyledons</taxon>
        <taxon>Gunneridae</taxon>
        <taxon>Pentapetalae</taxon>
        <taxon>asterids</taxon>
        <taxon>lamiids</taxon>
        <taxon>Lamiales</taxon>
        <taxon>Orobanchaceae</taxon>
        <taxon>Buchnereae</taxon>
        <taxon>Striga</taxon>
    </lineage>
</organism>
<comment type="caution">
    <text evidence="1">The sequence shown here is derived from an EMBL/GenBank/DDBJ whole genome shotgun (WGS) entry which is preliminary data.</text>
</comment>